<keyword evidence="1" id="KW-0812">Transmembrane</keyword>
<keyword evidence="3" id="KW-1185">Reference proteome</keyword>
<evidence type="ECO:0000313" key="3">
    <source>
        <dbReference type="Proteomes" id="UP000286287"/>
    </source>
</evidence>
<organism evidence="2 3">
    <name type="scientific">Deinococcus cavernae</name>
    <dbReference type="NCBI Taxonomy" id="2320857"/>
    <lineage>
        <taxon>Bacteria</taxon>
        <taxon>Thermotogati</taxon>
        <taxon>Deinococcota</taxon>
        <taxon>Deinococci</taxon>
        <taxon>Deinococcales</taxon>
        <taxon>Deinococcaceae</taxon>
        <taxon>Deinococcus</taxon>
    </lineage>
</organism>
<name>A0A418VEV3_9DEIO</name>
<protein>
    <submittedName>
        <fullName evidence="2">Uncharacterized protein</fullName>
    </submittedName>
</protein>
<feature type="transmembrane region" description="Helical" evidence="1">
    <location>
        <begin position="108"/>
        <end position="126"/>
    </location>
</feature>
<gene>
    <name evidence="2" type="ORF">D3875_03325</name>
</gene>
<accession>A0A418VEV3</accession>
<dbReference type="Proteomes" id="UP000286287">
    <property type="component" value="Unassembled WGS sequence"/>
</dbReference>
<keyword evidence="1" id="KW-1133">Transmembrane helix</keyword>
<evidence type="ECO:0000313" key="2">
    <source>
        <dbReference type="EMBL" id="RJF74585.1"/>
    </source>
</evidence>
<keyword evidence="1" id="KW-0472">Membrane</keyword>
<dbReference type="AlphaFoldDB" id="A0A418VEV3"/>
<evidence type="ECO:0000256" key="1">
    <source>
        <dbReference type="SAM" id="Phobius"/>
    </source>
</evidence>
<reference evidence="2 3" key="1">
    <citation type="submission" date="2018-09" db="EMBL/GenBank/DDBJ databases">
        <authorList>
            <person name="Zhu H."/>
        </authorList>
    </citation>
    <scope>NUCLEOTIDE SEQUENCE [LARGE SCALE GENOMIC DNA]</scope>
    <source>
        <strain evidence="2 3">K2S05-167</strain>
    </source>
</reference>
<dbReference type="RefSeq" id="WP_119761140.1">
    <property type="nucleotide sequence ID" value="NZ_QYUJ01000009.1"/>
</dbReference>
<feature type="transmembrane region" description="Helical" evidence="1">
    <location>
        <begin position="77"/>
        <end position="96"/>
    </location>
</feature>
<sequence>MTEPIPTAAALSATNTESSAAQPALLNVGTQVAMLATFLFLATTTALAQTGGGGGGIDLSAITGLVCQLATQLKAPALLGAAGTVIVLVFGWNKLMGESNAFQGLKNGVIGAIIILAAGTIAQALFKGAC</sequence>
<proteinExistence type="predicted"/>
<comment type="caution">
    <text evidence="2">The sequence shown here is derived from an EMBL/GenBank/DDBJ whole genome shotgun (WGS) entry which is preliminary data.</text>
</comment>
<dbReference type="EMBL" id="QYUJ01000009">
    <property type="protein sequence ID" value="RJF74585.1"/>
    <property type="molecule type" value="Genomic_DNA"/>
</dbReference>
<dbReference type="OrthoDB" id="9999200at2"/>